<dbReference type="AlphaFoldDB" id="A0A8K0NH44"/>
<dbReference type="PROSITE" id="PS51387">
    <property type="entry name" value="FAD_PCMH"/>
    <property type="match status" value="1"/>
</dbReference>
<dbReference type="Pfam" id="PF08031">
    <property type="entry name" value="BBE"/>
    <property type="match status" value="1"/>
</dbReference>
<evidence type="ECO:0000259" key="3">
    <source>
        <dbReference type="PROSITE" id="PS51387"/>
    </source>
</evidence>
<dbReference type="Gene3D" id="3.30.465.10">
    <property type="match status" value="2"/>
</dbReference>
<dbReference type="InterPro" id="IPR006094">
    <property type="entry name" value="Oxid_FAD_bind_N"/>
</dbReference>
<gene>
    <name evidence="4" type="ORF">E4U42_005802</name>
</gene>
<evidence type="ECO:0000256" key="2">
    <source>
        <dbReference type="ARBA" id="ARBA00023002"/>
    </source>
</evidence>
<reference evidence="4" key="1">
    <citation type="journal article" date="2020" name="bioRxiv">
        <title>Whole genome comparisons of ergot fungi reveals the divergence and evolution of species within the genus Claviceps are the result of varying mechanisms driving genome evolution and host range expansion.</title>
        <authorList>
            <person name="Wyka S.A."/>
            <person name="Mondo S.J."/>
            <person name="Liu M."/>
            <person name="Dettman J."/>
            <person name="Nalam V."/>
            <person name="Broders K.D."/>
        </authorList>
    </citation>
    <scope>NUCLEOTIDE SEQUENCE</scope>
    <source>
        <strain evidence="4">CCC 489</strain>
    </source>
</reference>
<dbReference type="GO" id="GO:0071949">
    <property type="term" value="F:FAD binding"/>
    <property type="evidence" value="ECO:0007669"/>
    <property type="project" value="InterPro"/>
</dbReference>
<evidence type="ECO:0000313" key="4">
    <source>
        <dbReference type="EMBL" id="KAG5921545.1"/>
    </source>
</evidence>
<protein>
    <recommendedName>
        <fullName evidence="3">FAD-binding PCMH-type domain-containing protein</fullName>
    </recommendedName>
</protein>
<dbReference type="InterPro" id="IPR016169">
    <property type="entry name" value="FAD-bd_PCMH_sub2"/>
</dbReference>
<comment type="caution">
    <text evidence="4">The sequence shown here is derived from an EMBL/GenBank/DDBJ whole genome shotgun (WGS) entry which is preliminary data.</text>
</comment>
<dbReference type="Proteomes" id="UP000811619">
    <property type="component" value="Unassembled WGS sequence"/>
</dbReference>
<dbReference type="InterPro" id="IPR036318">
    <property type="entry name" value="FAD-bd_PCMH-like_sf"/>
</dbReference>
<dbReference type="SUPFAM" id="SSF56176">
    <property type="entry name" value="FAD-binding/transporter-associated domain-like"/>
    <property type="match status" value="1"/>
</dbReference>
<dbReference type="InterPro" id="IPR016166">
    <property type="entry name" value="FAD-bd_PCMH"/>
</dbReference>
<dbReference type="EMBL" id="SRPY01000558">
    <property type="protein sequence ID" value="KAG5921545.1"/>
    <property type="molecule type" value="Genomic_DNA"/>
</dbReference>
<dbReference type="InterPro" id="IPR050432">
    <property type="entry name" value="FAD-linked_Oxidoreductases_BP"/>
</dbReference>
<keyword evidence="5" id="KW-1185">Reference proteome</keyword>
<accession>A0A8K0NH44</accession>
<comment type="similarity">
    <text evidence="1">Belongs to the oxygen-dependent FAD-linked oxidoreductase family.</text>
</comment>
<dbReference type="PANTHER" id="PTHR13878">
    <property type="entry name" value="GULONOLACTONE OXIDASE"/>
    <property type="match status" value="1"/>
</dbReference>
<dbReference type="OrthoDB" id="9983560at2759"/>
<feature type="domain" description="FAD-binding PCMH-type" evidence="3">
    <location>
        <begin position="120"/>
        <end position="304"/>
    </location>
</feature>
<sequence length="574" mass="62833">MRAYMACIMTAAVGLASSPWSQHHIAALNHTLRGKVRTLHPFAKPCFSTYQGAPVMPDPVGCGAVQANYASPSFRARFPGAYMYEESSICASNDSSTDQCLLNPEDPRDQRAFANTSCNQGNLPSYYINVQEPNDVIQAFRFAERSGAHLVVKNSGHSFQGDSSTKGALMLWTRNLKHLSRSTHFVPRGCPEHEGHFDALTAGAGINCGEAYDFADKNNATVLCAYSPTVGLSGGFLQSGGHSVLSPAFGLAADRVLEFAVVTPDGRFRVANRCRNRDLFWALRGGGGGTFGVVLESTHMVEPRIPIALASIQVDAENRSAVTGFMHTLVDATLGLASDGWGGHIYGNRIVYVNPLIRHQECAEKSMSRMIEYAKRNGGVANVTVEDSFSAVYERFVVRDAAKVGVSTLINTRLVPASVFGSRTLKRTLKKHIAVFVHAGGLPYVPVSGPYLYRGAAGATSVNPAWRTALWEYGNAASWTWNSTLAERMAVVQGMQRQHDELLALTPGGGAYRNEAYPFNANWRVDNFGAPYERLLAVKKKYDPRRLLKCRNCVGWRDEDEQSSCYRSFHRIKA</sequence>
<organism evidence="4 5">
    <name type="scientific">Claviceps africana</name>
    <dbReference type="NCBI Taxonomy" id="83212"/>
    <lineage>
        <taxon>Eukaryota</taxon>
        <taxon>Fungi</taxon>
        <taxon>Dikarya</taxon>
        <taxon>Ascomycota</taxon>
        <taxon>Pezizomycotina</taxon>
        <taxon>Sordariomycetes</taxon>
        <taxon>Hypocreomycetidae</taxon>
        <taxon>Hypocreales</taxon>
        <taxon>Clavicipitaceae</taxon>
        <taxon>Claviceps</taxon>
    </lineage>
</organism>
<keyword evidence="2" id="KW-0560">Oxidoreductase</keyword>
<proteinExistence type="inferred from homology"/>
<evidence type="ECO:0000313" key="5">
    <source>
        <dbReference type="Proteomes" id="UP000811619"/>
    </source>
</evidence>
<dbReference type="InterPro" id="IPR012951">
    <property type="entry name" value="BBE"/>
</dbReference>
<dbReference type="Pfam" id="PF01565">
    <property type="entry name" value="FAD_binding_4"/>
    <property type="match status" value="1"/>
</dbReference>
<evidence type="ECO:0000256" key="1">
    <source>
        <dbReference type="ARBA" id="ARBA00005466"/>
    </source>
</evidence>
<dbReference type="PANTHER" id="PTHR13878:SF91">
    <property type="entry name" value="FAD BINDING DOMAIN PROTEIN (AFU_ORTHOLOGUE AFUA_6G12070)-RELATED"/>
    <property type="match status" value="1"/>
</dbReference>
<dbReference type="GO" id="GO:0016491">
    <property type="term" value="F:oxidoreductase activity"/>
    <property type="evidence" value="ECO:0007669"/>
    <property type="project" value="UniProtKB-KW"/>
</dbReference>
<name>A0A8K0NH44_9HYPO</name>